<keyword evidence="2" id="KW-1277">Toxin-antitoxin system</keyword>
<dbReference type="EMBL" id="AP019307">
    <property type="protein sequence ID" value="BBH15715.1"/>
    <property type="molecule type" value="Genomic_DNA"/>
</dbReference>
<reference evidence="3 4" key="1">
    <citation type="submission" date="2018-11" db="EMBL/GenBank/DDBJ databases">
        <title>Complete genome sequence of Nocardioides baekrokdamisoli strain KCTC 39748.</title>
        <authorList>
            <person name="Kang S.W."/>
            <person name="Lee K.C."/>
            <person name="Kim K.K."/>
            <person name="Kim J.S."/>
            <person name="Kim D.S."/>
            <person name="Ko S.H."/>
            <person name="Yang S.H."/>
            <person name="Shin Y.K."/>
            <person name="Lee J.S."/>
        </authorList>
    </citation>
    <scope>NUCLEOTIDE SEQUENCE [LARGE SCALE GENOMIC DNA]</scope>
    <source>
        <strain evidence="3 4">KCTC 39748</strain>
    </source>
</reference>
<gene>
    <name evidence="3" type="ORF">Back2_00020</name>
</gene>
<evidence type="ECO:0000256" key="2">
    <source>
        <dbReference type="ARBA" id="ARBA00022649"/>
    </source>
</evidence>
<dbReference type="KEGG" id="nbe:Back2_00020"/>
<dbReference type="PANTHER" id="PTHR35601">
    <property type="entry name" value="TOXIN RELE"/>
    <property type="match status" value="1"/>
</dbReference>
<name>A0A3G9II70_9ACTN</name>
<sequence>MTHRVLVSAPAQRSLAKLPPRIAEPLVAFIFGSLADAPRRRGKPLQDDFAGLWSARRGDYRVIYRIHEQDVVLLVVKLAHRAEAHRPL</sequence>
<dbReference type="PANTHER" id="PTHR35601:SF1">
    <property type="entry name" value="TOXIN RELE"/>
    <property type="match status" value="1"/>
</dbReference>
<protein>
    <submittedName>
        <fullName evidence="3">Toxin RelG</fullName>
    </submittedName>
</protein>
<proteinExistence type="inferred from homology"/>
<dbReference type="RefSeq" id="WP_125565563.1">
    <property type="nucleotide sequence ID" value="NZ_AP019307.1"/>
</dbReference>
<dbReference type="Pfam" id="PF05016">
    <property type="entry name" value="ParE_toxin"/>
    <property type="match status" value="1"/>
</dbReference>
<evidence type="ECO:0000313" key="3">
    <source>
        <dbReference type="EMBL" id="BBH15715.1"/>
    </source>
</evidence>
<evidence type="ECO:0000313" key="4">
    <source>
        <dbReference type="Proteomes" id="UP000271573"/>
    </source>
</evidence>
<dbReference type="AlphaFoldDB" id="A0A3G9II70"/>
<dbReference type="OrthoDB" id="5326046at2"/>
<dbReference type="Gene3D" id="3.30.2310.20">
    <property type="entry name" value="RelE-like"/>
    <property type="match status" value="1"/>
</dbReference>
<accession>A0A3G9II70</accession>
<comment type="similarity">
    <text evidence="1">Belongs to the RelE toxin family.</text>
</comment>
<organism evidence="3 4">
    <name type="scientific">Nocardioides baekrokdamisoli</name>
    <dbReference type="NCBI Taxonomy" id="1804624"/>
    <lineage>
        <taxon>Bacteria</taxon>
        <taxon>Bacillati</taxon>
        <taxon>Actinomycetota</taxon>
        <taxon>Actinomycetes</taxon>
        <taxon>Propionibacteriales</taxon>
        <taxon>Nocardioidaceae</taxon>
        <taxon>Nocardioides</taxon>
    </lineage>
</organism>
<dbReference type="Proteomes" id="UP000271573">
    <property type="component" value="Chromosome"/>
</dbReference>
<dbReference type="InterPro" id="IPR035093">
    <property type="entry name" value="RelE/ParE_toxin_dom_sf"/>
</dbReference>
<keyword evidence="4" id="KW-1185">Reference proteome</keyword>
<evidence type="ECO:0000256" key="1">
    <source>
        <dbReference type="ARBA" id="ARBA00006226"/>
    </source>
</evidence>
<dbReference type="InterPro" id="IPR007712">
    <property type="entry name" value="RelE/ParE_toxin"/>
</dbReference>
<dbReference type="SUPFAM" id="SSF143011">
    <property type="entry name" value="RelE-like"/>
    <property type="match status" value="1"/>
</dbReference>